<gene>
    <name evidence="7" type="ORF">SAMN06265222_105116</name>
</gene>
<organism evidence="7 8">
    <name type="scientific">Neorhodopirellula lusitana</name>
    <dbReference type="NCBI Taxonomy" id="445327"/>
    <lineage>
        <taxon>Bacteria</taxon>
        <taxon>Pseudomonadati</taxon>
        <taxon>Planctomycetota</taxon>
        <taxon>Planctomycetia</taxon>
        <taxon>Pirellulales</taxon>
        <taxon>Pirellulaceae</taxon>
        <taxon>Neorhodopirellula</taxon>
    </lineage>
</organism>
<dbReference type="Pfam" id="PF13378">
    <property type="entry name" value="MR_MLE_C"/>
    <property type="match status" value="1"/>
</dbReference>
<comment type="similarity">
    <text evidence="1 5">Belongs to the mandelate racemase/muconate lactonizing enzyme family.</text>
</comment>
<evidence type="ECO:0000256" key="2">
    <source>
        <dbReference type="ARBA" id="ARBA00022723"/>
    </source>
</evidence>
<sequence>MKIAFHRVELPLEHPFTIARGTKNVQRSLIVELEQDGASGYGEATENAYYRTTLDSLTQSIQRCAAEIEESGHTNALDLWGSLQSKLQEDPFALAAVDAAAHDLFGKLAGRSTFDMLGLTWEDIPQSSYTIGIDTIERMVEKLEARLGWPIFKIKLGTTEDVEIVRQLRQCTDAVFRVDANCGWTASQTVDYSVALRELGVEFIEQPLPAEAAAEEHRYVFENSVLPIVADESCLIESDVEKCLGSFHGVNVKLSKCGGITPAFRMLKQARTFGMKTMVGCMVESSVGISAAAQLLPLLDYADLDGAELLAGDAADGVAVRNGEIRSPNRFGNGVELLDSVLVTTEENLKNESTLA</sequence>
<keyword evidence="8" id="KW-1185">Reference proteome</keyword>
<evidence type="ECO:0000256" key="3">
    <source>
        <dbReference type="ARBA" id="ARBA00022842"/>
    </source>
</evidence>
<dbReference type="Gene3D" id="3.20.20.120">
    <property type="entry name" value="Enolase-like C-terminal domain"/>
    <property type="match status" value="1"/>
</dbReference>
<dbReference type="SUPFAM" id="SSF54826">
    <property type="entry name" value="Enolase N-terminal domain-like"/>
    <property type="match status" value="1"/>
</dbReference>
<comment type="cofactor">
    <cofactor evidence="5">
        <name>Mg(2+)</name>
        <dbReference type="ChEBI" id="CHEBI:18420"/>
    </cofactor>
    <text evidence="5">Binds 1 Mg(2+) ion per subunit.</text>
</comment>
<evidence type="ECO:0000256" key="4">
    <source>
        <dbReference type="ARBA" id="ARBA00023235"/>
    </source>
</evidence>
<proteinExistence type="inferred from homology"/>
<dbReference type="InterPro" id="IPR036849">
    <property type="entry name" value="Enolase-like_C_sf"/>
</dbReference>
<evidence type="ECO:0000256" key="5">
    <source>
        <dbReference type="RuleBase" id="RU366006"/>
    </source>
</evidence>
<dbReference type="SFLD" id="SFLDS00001">
    <property type="entry name" value="Enolase"/>
    <property type="match status" value="1"/>
</dbReference>
<reference evidence="7 8" key="1">
    <citation type="submission" date="2017-05" db="EMBL/GenBank/DDBJ databases">
        <authorList>
            <person name="Varghese N."/>
            <person name="Submissions S."/>
        </authorList>
    </citation>
    <scope>NUCLEOTIDE SEQUENCE [LARGE SCALE GENOMIC DNA]</scope>
    <source>
        <strain evidence="7 8">DSM 25457</strain>
    </source>
</reference>
<keyword evidence="3 5" id="KW-0460">Magnesium</keyword>
<dbReference type="EMBL" id="FXUG01000005">
    <property type="protein sequence ID" value="SMP56244.1"/>
    <property type="molecule type" value="Genomic_DNA"/>
</dbReference>
<dbReference type="SUPFAM" id="SSF51604">
    <property type="entry name" value="Enolase C-terminal domain-like"/>
    <property type="match status" value="1"/>
</dbReference>
<accession>A0ABY1Q3E9</accession>
<evidence type="ECO:0000313" key="7">
    <source>
        <dbReference type="EMBL" id="SMP56244.1"/>
    </source>
</evidence>
<dbReference type="Gene3D" id="3.30.390.10">
    <property type="entry name" value="Enolase-like, N-terminal domain"/>
    <property type="match status" value="1"/>
</dbReference>
<dbReference type="SFLD" id="SFLDG00180">
    <property type="entry name" value="muconate_cycloisomerase"/>
    <property type="match status" value="1"/>
</dbReference>
<dbReference type="SMART" id="SM00922">
    <property type="entry name" value="MR_MLE"/>
    <property type="match status" value="1"/>
</dbReference>
<evidence type="ECO:0000256" key="1">
    <source>
        <dbReference type="ARBA" id="ARBA00008031"/>
    </source>
</evidence>
<dbReference type="RefSeq" id="WP_283432587.1">
    <property type="nucleotide sequence ID" value="NZ_FXUG01000005.1"/>
</dbReference>
<keyword evidence="4 5" id="KW-0413">Isomerase</keyword>
<protein>
    <recommendedName>
        <fullName evidence="5">Dipeptide epimerase</fullName>
        <ecNumber evidence="5">5.1.1.-</ecNumber>
    </recommendedName>
</protein>
<keyword evidence="2 5" id="KW-0479">Metal-binding</keyword>
<dbReference type="InterPro" id="IPR034593">
    <property type="entry name" value="DgoD-like"/>
</dbReference>
<dbReference type="InterPro" id="IPR029065">
    <property type="entry name" value="Enolase_C-like"/>
</dbReference>
<dbReference type="CDD" id="cd03319">
    <property type="entry name" value="L-Ala-DL-Glu_epimerase"/>
    <property type="match status" value="1"/>
</dbReference>
<dbReference type="Proteomes" id="UP001158067">
    <property type="component" value="Unassembled WGS sequence"/>
</dbReference>
<feature type="domain" description="Mandelate racemase/muconate lactonizing enzyme C-terminal" evidence="6">
    <location>
        <begin position="136"/>
        <end position="227"/>
    </location>
</feature>
<dbReference type="PANTHER" id="PTHR48080:SF3">
    <property type="entry name" value="ENOLASE SUPERFAMILY MEMBER DDB_G0284701"/>
    <property type="match status" value="1"/>
</dbReference>
<comment type="caution">
    <text evidence="7">The sequence shown here is derived from an EMBL/GenBank/DDBJ whole genome shotgun (WGS) entry which is preliminary data.</text>
</comment>
<dbReference type="PANTHER" id="PTHR48080">
    <property type="entry name" value="D-GALACTONATE DEHYDRATASE-RELATED"/>
    <property type="match status" value="1"/>
</dbReference>
<dbReference type="InterPro" id="IPR029017">
    <property type="entry name" value="Enolase-like_N"/>
</dbReference>
<dbReference type="InterPro" id="IPR013342">
    <property type="entry name" value="Mandelate_racemase_C"/>
</dbReference>
<name>A0ABY1Q3E9_9BACT</name>
<evidence type="ECO:0000259" key="6">
    <source>
        <dbReference type="SMART" id="SM00922"/>
    </source>
</evidence>
<dbReference type="InterPro" id="IPR034603">
    <property type="entry name" value="Dipeptide_epimerase"/>
</dbReference>
<evidence type="ECO:0000313" key="8">
    <source>
        <dbReference type="Proteomes" id="UP001158067"/>
    </source>
</evidence>
<dbReference type="InterPro" id="IPR013341">
    <property type="entry name" value="Mandelate_racemase_N_dom"/>
</dbReference>
<dbReference type="Pfam" id="PF02746">
    <property type="entry name" value="MR_MLE_N"/>
    <property type="match status" value="1"/>
</dbReference>
<dbReference type="EC" id="5.1.1.-" evidence="5"/>